<comment type="similarity">
    <text evidence="3 7">Belongs to the metallo-beta-lactamase superfamily. Glyoxalase II family.</text>
</comment>
<proteinExistence type="inferred from homology"/>
<dbReference type="AlphaFoldDB" id="A0A5D0RFU3"/>
<dbReference type="PANTHER" id="PTHR43705:SF1">
    <property type="entry name" value="HYDROXYACYLGLUTATHIONE HYDROLASE GLOB"/>
    <property type="match status" value="1"/>
</dbReference>
<dbReference type="InterPro" id="IPR001279">
    <property type="entry name" value="Metallo-B-lactamas"/>
</dbReference>
<keyword evidence="6 7" id="KW-0862">Zinc</keyword>
<dbReference type="InterPro" id="IPR017782">
    <property type="entry name" value="Hydroxyacylglutathione_Hdrlase"/>
</dbReference>
<comment type="function">
    <text evidence="7">Thiolesterase that catalyzes the hydrolysis of S-D-lactoyl-glutathione to form glutathione and D-lactic acid.</text>
</comment>
<dbReference type="RefSeq" id="WP_148378437.1">
    <property type="nucleotide sequence ID" value="NZ_VSIY01000013.1"/>
</dbReference>
<dbReference type="Gene3D" id="3.60.15.10">
    <property type="entry name" value="Ribonuclease Z/Hydroxyacylglutathione hydrolase-like"/>
    <property type="match status" value="1"/>
</dbReference>
<accession>A0A5D0RFU3</accession>
<evidence type="ECO:0000256" key="1">
    <source>
        <dbReference type="ARBA" id="ARBA00001623"/>
    </source>
</evidence>
<dbReference type="UniPathway" id="UPA00619">
    <property type="reaction ID" value="UER00676"/>
</dbReference>
<comment type="catalytic activity">
    <reaction evidence="1 7">
        <text>an S-(2-hydroxyacyl)glutathione + H2O = a 2-hydroxy carboxylate + glutathione + H(+)</text>
        <dbReference type="Rhea" id="RHEA:21864"/>
        <dbReference type="ChEBI" id="CHEBI:15377"/>
        <dbReference type="ChEBI" id="CHEBI:15378"/>
        <dbReference type="ChEBI" id="CHEBI:57925"/>
        <dbReference type="ChEBI" id="CHEBI:58896"/>
        <dbReference type="ChEBI" id="CHEBI:71261"/>
        <dbReference type="EC" id="3.1.2.6"/>
    </reaction>
</comment>
<evidence type="ECO:0000313" key="9">
    <source>
        <dbReference type="EMBL" id="TYB80470.1"/>
    </source>
</evidence>
<feature type="binding site" evidence="7">
    <location>
        <position position="133"/>
    </location>
    <ligand>
        <name>Zn(2+)</name>
        <dbReference type="ChEBI" id="CHEBI:29105"/>
        <label>2</label>
    </ligand>
</feature>
<feature type="domain" description="Metallo-beta-lactamase" evidence="8">
    <location>
        <begin position="13"/>
        <end position="171"/>
    </location>
</feature>
<feature type="binding site" evidence="7">
    <location>
        <position position="56"/>
    </location>
    <ligand>
        <name>Zn(2+)</name>
        <dbReference type="ChEBI" id="CHEBI:29105"/>
        <label>1</label>
    </ligand>
</feature>
<comment type="caution">
    <text evidence="9">The sequence shown here is derived from an EMBL/GenBank/DDBJ whole genome shotgun (WGS) entry which is preliminary data.</text>
</comment>
<evidence type="ECO:0000256" key="6">
    <source>
        <dbReference type="ARBA" id="ARBA00022833"/>
    </source>
</evidence>
<protein>
    <recommendedName>
        <fullName evidence="7">Hydroxyacylglutathione hydrolase</fullName>
        <ecNumber evidence="7">3.1.2.6</ecNumber>
    </recommendedName>
    <alternativeName>
        <fullName evidence="7">Glyoxalase II</fullName>
        <shortName evidence="7">Glx II</shortName>
    </alternativeName>
</protein>
<reference evidence="9 10" key="1">
    <citation type="submission" date="2019-08" db="EMBL/GenBank/DDBJ databases">
        <title>Identification of a novel species of the genus Boseongicola.</title>
        <authorList>
            <person name="Zhang X.-Q."/>
        </authorList>
    </citation>
    <scope>NUCLEOTIDE SEQUENCE [LARGE SCALE GENOMIC DNA]</scope>
    <source>
        <strain evidence="9 10">HY14</strain>
    </source>
</reference>
<dbReference type="Pfam" id="PF16123">
    <property type="entry name" value="HAGH_C"/>
    <property type="match status" value="1"/>
</dbReference>
<evidence type="ECO:0000256" key="4">
    <source>
        <dbReference type="ARBA" id="ARBA00022723"/>
    </source>
</evidence>
<dbReference type="GO" id="GO:0019243">
    <property type="term" value="P:methylglyoxal catabolic process to D-lactate via S-lactoyl-glutathione"/>
    <property type="evidence" value="ECO:0007669"/>
    <property type="project" value="UniProtKB-UniRule"/>
</dbReference>
<dbReference type="Pfam" id="PF00753">
    <property type="entry name" value="Lactamase_B"/>
    <property type="match status" value="1"/>
</dbReference>
<keyword evidence="4 7" id="KW-0479">Metal-binding</keyword>
<feature type="binding site" evidence="7">
    <location>
        <position position="61"/>
    </location>
    <ligand>
        <name>Zn(2+)</name>
        <dbReference type="ChEBI" id="CHEBI:29105"/>
        <label>2</label>
    </ligand>
</feature>
<dbReference type="InterPro" id="IPR032282">
    <property type="entry name" value="HAGH_C"/>
</dbReference>
<dbReference type="SUPFAM" id="SSF56281">
    <property type="entry name" value="Metallo-hydrolase/oxidoreductase"/>
    <property type="match status" value="1"/>
</dbReference>
<dbReference type="PANTHER" id="PTHR43705">
    <property type="entry name" value="HYDROXYACYLGLUTATHIONE HYDROLASE"/>
    <property type="match status" value="1"/>
</dbReference>
<evidence type="ECO:0000256" key="7">
    <source>
        <dbReference type="HAMAP-Rule" id="MF_01374"/>
    </source>
</evidence>
<evidence type="ECO:0000256" key="5">
    <source>
        <dbReference type="ARBA" id="ARBA00022801"/>
    </source>
</evidence>
<feature type="binding site" evidence="7">
    <location>
        <position position="171"/>
    </location>
    <ligand>
        <name>Zn(2+)</name>
        <dbReference type="ChEBI" id="CHEBI:29105"/>
        <label>2</label>
    </ligand>
</feature>
<gene>
    <name evidence="7 9" type="primary">gloB</name>
    <name evidence="9" type="ORF">FVF75_12550</name>
</gene>
<keyword evidence="10" id="KW-1185">Reference proteome</keyword>
<comment type="subunit">
    <text evidence="7">Monomer.</text>
</comment>
<feature type="binding site" evidence="7">
    <location>
        <position position="114"/>
    </location>
    <ligand>
        <name>Zn(2+)</name>
        <dbReference type="ChEBI" id="CHEBI:29105"/>
        <label>1</label>
    </ligand>
</feature>
<dbReference type="NCBIfam" id="TIGR03413">
    <property type="entry name" value="GSH_gloB"/>
    <property type="match status" value="1"/>
</dbReference>
<feature type="binding site" evidence="7">
    <location>
        <position position="58"/>
    </location>
    <ligand>
        <name>Zn(2+)</name>
        <dbReference type="ChEBI" id="CHEBI:29105"/>
        <label>1</label>
    </ligand>
</feature>
<evidence type="ECO:0000256" key="3">
    <source>
        <dbReference type="ARBA" id="ARBA00006759"/>
    </source>
</evidence>
<dbReference type="EC" id="3.1.2.6" evidence="7"/>
<dbReference type="InterPro" id="IPR050110">
    <property type="entry name" value="Glyoxalase_II_hydrolase"/>
</dbReference>
<dbReference type="InterPro" id="IPR035680">
    <property type="entry name" value="Clx_II_MBL"/>
</dbReference>
<evidence type="ECO:0000259" key="8">
    <source>
        <dbReference type="SMART" id="SM00849"/>
    </source>
</evidence>
<comment type="cofactor">
    <cofactor evidence="7">
        <name>Zn(2+)</name>
        <dbReference type="ChEBI" id="CHEBI:29105"/>
    </cofactor>
    <text evidence="7">Binds 2 Zn(2+) ions per subunit.</text>
</comment>
<dbReference type="EMBL" id="VSIY01000013">
    <property type="protein sequence ID" value="TYB80470.1"/>
    <property type="molecule type" value="Genomic_DNA"/>
</dbReference>
<name>A0A5D0RFU3_9RHOB</name>
<dbReference type="InterPro" id="IPR036866">
    <property type="entry name" value="RibonucZ/Hydroxyglut_hydro"/>
</dbReference>
<feature type="binding site" evidence="7">
    <location>
        <position position="60"/>
    </location>
    <ligand>
        <name>Zn(2+)</name>
        <dbReference type="ChEBI" id="CHEBI:29105"/>
        <label>2</label>
    </ligand>
</feature>
<feature type="binding site" evidence="7">
    <location>
        <position position="133"/>
    </location>
    <ligand>
        <name>Zn(2+)</name>
        <dbReference type="ChEBI" id="CHEBI:29105"/>
        <label>1</label>
    </ligand>
</feature>
<keyword evidence="5 7" id="KW-0378">Hydrolase</keyword>
<comment type="pathway">
    <text evidence="2 7">Secondary metabolite metabolism; methylglyoxal degradation; (R)-lactate from methylglyoxal: step 2/2.</text>
</comment>
<sequence>MTLEIETIPCLSDNYAFLVHDSATDATALFDAPESWPIQAMLERRGWRLTDVFITHHHADHIDGLADLVAAHAPRVIGAARDAHRLPALDLAVSPGETVDFAGHPVEVIDAKGHTSGHVAYYLADAGAAFTGDSLMALGCGRLFEGTAPEMWDSLMRLAALPDDTQICSGHEYTLSNARFALTIEPSNPALVQRMKHTEAARAAGTPTVPSTLALEKATNPFLRAGLDSMKAGLKMAGERDVEVFAHIRAAKDAF</sequence>
<dbReference type="CDD" id="cd07723">
    <property type="entry name" value="hydroxyacylglutathione_hydrolase_MBL-fold"/>
    <property type="match status" value="1"/>
</dbReference>
<dbReference type="Proteomes" id="UP000322080">
    <property type="component" value="Unassembled WGS sequence"/>
</dbReference>
<evidence type="ECO:0000313" key="10">
    <source>
        <dbReference type="Proteomes" id="UP000322080"/>
    </source>
</evidence>
<evidence type="ECO:0000256" key="2">
    <source>
        <dbReference type="ARBA" id="ARBA00004963"/>
    </source>
</evidence>
<dbReference type="GO" id="GO:0004416">
    <property type="term" value="F:hydroxyacylglutathione hydrolase activity"/>
    <property type="evidence" value="ECO:0007669"/>
    <property type="project" value="UniProtKB-UniRule"/>
</dbReference>
<dbReference type="SMART" id="SM00849">
    <property type="entry name" value="Lactamase_B"/>
    <property type="match status" value="1"/>
</dbReference>
<dbReference type="HAMAP" id="MF_01374">
    <property type="entry name" value="Glyoxalase_2"/>
    <property type="match status" value="1"/>
</dbReference>
<dbReference type="GO" id="GO:0046872">
    <property type="term" value="F:metal ion binding"/>
    <property type="evidence" value="ECO:0007669"/>
    <property type="project" value="UniProtKB-KW"/>
</dbReference>
<dbReference type="PIRSF" id="PIRSF005457">
    <property type="entry name" value="Glx"/>
    <property type="match status" value="1"/>
</dbReference>
<organism evidence="9 10">
    <name type="scientific">Maritimibacter fusiformis</name>
    <dbReference type="NCBI Taxonomy" id="2603819"/>
    <lineage>
        <taxon>Bacteria</taxon>
        <taxon>Pseudomonadati</taxon>
        <taxon>Pseudomonadota</taxon>
        <taxon>Alphaproteobacteria</taxon>
        <taxon>Rhodobacterales</taxon>
        <taxon>Roseobacteraceae</taxon>
        <taxon>Maritimibacter</taxon>
    </lineage>
</organism>